<name>A0A6C0INF0_9ZZZZ</name>
<proteinExistence type="predicted"/>
<evidence type="ECO:0000313" key="1">
    <source>
        <dbReference type="EMBL" id="QHT93407.1"/>
    </source>
</evidence>
<sequence>MLVVLHSPGHNGDQLLSQPFVKIFVESNPAINFKLMFACSQLLYKDIVNNNTNCTFFEGGHPAPWMIDKNINNTQHELFNIYAVPYHYDIEKQIIYINMWRTLTLDNNINCTYNGGRLDYIRNMINDIENISGYRLEYNCNTNTHILPILPVLNDEKTTGIMEKVGKFIHSFKNKKVILFYNLMYRSGPEHEYSADFHNNLISEVKKDKNSVLLLFRCDENHPTVLSLEKHFNLSPSEDGYNLIISAKIAKLCNAVYMKQSGGSLFVVNDENINNNVNNTDYHFFGPGIAKKTLLMYNLNIIN</sequence>
<protein>
    <submittedName>
        <fullName evidence="1">Uncharacterized protein</fullName>
    </submittedName>
</protein>
<dbReference type="AlphaFoldDB" id="A0A6C0INF0"/>
<organism evidence="1">
    <name type="scientific">viral metagenome</name>
    <dbReference type="NCBI Taxonomy" id="1070528"/>
    <lineage>
        <taxon>unclassified sequences</taxon>
        <taxon>metagenomes</taxon>
        <taxon>organismal metagenomes</taxon>
    </lineage>
</organism>
<reference evidence="1" key="1">
    <citation type="journal article" date="2020" name="Nature">
        <title>Giant virus diversity and host interactions through global metagenomics.</title>
        <authorList>
            <person name="Schulz F."/>
            <person name="Roux S."/>
            <person name="Paez-Espino D."/>
            <person name="Jungbluth S."/>
            <person name="Walsh D.A."/>
            <person name="Denef V.J."/>
            <person name="McMahon K.D."/>
            <person name="Konstantinidis K.T."/>
            <person name="Eloe-Fadrosh E.A."/>
            <person name="Kyrpides N.C."/>
            <person name="Woyke T."/>
        </authorList>
    </citation>
    <scope>NUCLEOTIDE SEQUENCE</scope>
    <source>
        <strain evidence="1">GVMAG-M-3300024252-29</strain>
    </source>
</reference>
<dbReference type="EMBL" id="MN740207">
    <property type="protein sequence ID" value="QHT93407.1"/>
    <property type="molecule type" value="Genomic_DNA"/>
</dbReference>
<accession>A0A6C0INF0</accession>